<dbReference type="InterPro" id="IPR036388">
    <property type="entry name" value="WH-like_DNA-bd_sf"/>
</dbReference>
<proteinExistence type="predicted"/>
<dbReference type="EMBL" id="CATNWA010017787">
    <property type="protein sequence ID" value="CAI9603094.1"/>
    <property type="molecule type" value="Genomic_DNA"/>
</dbReference>
<comment type="caution">
    <text evidence="1">The sequence shown here is derived from an EMBL/GenBank/DDBJ whole genome shotgun (WGS) entry which is preliminary data.</text>
</comment>
<dbReference type="Gene3D" id="1.10.10.10">
    <property type="entry name" value="Winged helix-like DNA-binding domain superfamily/Winged helix DNA-binding domain"/>
    <property type="match status" value="1"/>
</dbReference>
<name>A0ABN9G2D1_9NEOB</name>
<keyword evidence="2" id="KW-1185">Reference proteome</keyword>
<dbReference type="Proteomes" id="UP001162483">
    <property type="component" value="Unassembled WGS sequence"/>
</dbReference>
<sequence length="56" mass="6048">MGHSQELSEFKCGTLIGCHLCNKSICEISLLPNIPRSTVSGTTTKWKQLGTTATQP</sequence>
<evidence type="ECO:0000313" key="1">
    <source>
        <dbReference type="EMBL" id="CAI9603094.1"/>
    </source>
</evidence>
<organism evidence="1 2">
    <name type="scientific">Staurois parvus</name>
    <dbReference type="NCBI Taxonomy" id="386267"/>
    <lineage>
        <taxon>Eukaryota</taxon>
        <taxon>Metazoa</taxon>
        <taxon>Chordata</taxon>
        <taxon>Craniata</taxon>
        <taxon>Vertebrata</taxon>
        <taxon>Euteleostomi</taxon>
        <taxon>Amphibia</taxon>
        <taxon>Batrachia</taxon>
        <taxon>Anura</taxon>
        <taxon>Neobatrachia</taxon>
        <taxon>Ranoidea</taxon>
        <taxon>Ranidae</taxon>
        <taxon>Staurois</taxon>
    </lineage>
</organism>
<accession>A0ABN9G2D1</accession>
<protein>
    <submittedName>
        <fullName evidence="1">Uncharacterized protein</fullName>
    </submittedName>
</protein>
<evidence type="ECO:0000313" key="2">
    <source>
        <dbReference type="Proteomes" id="UP001162483"/>
    </source>
</evidence>
<gene>
    <name evidence="1" type="ORF">SPARVUS_LOCUS13258429</name>
</gene>
<reference evidence="1" key="1">
    <citation type="submission" date="2023-05" db="EMBL/GenBank/DDBJ databases">
        <authorList>
            <person name="Stuckert A."/>
        </authorList>
    </citation>
    <scope>NUCLEOTIDE SEQUENCE</scope>
</reference>